<accession>A0A7C6EC33</accession>
<evidence type="ECO:0000256" key="6">
    <source>
        <dbReference type="ARBA" id="ARBA00033409"/>
    </source>
</evidence>
<dbReference type="GO" id="GO:0006302">
    <property type="term" value="P:double-strand break repair"/>
    <property type="evidence" value="ECO:0007669"/>
    <property type="project" value="TreeGrafter"/>
</dbReference>
<reference evidence="9" key="1">
    <citation type="journal article" date="2020" name="mSystems">
        <title>Genome- and Community-Level Interaction Insights into Carbon Utilization and Element Cycling Functions of Hydrothermarchaeota in Hydrothermal Sediment.</title>
        <authorList>
            <person name="Zhou Z."/>
            <person name="Liu Y."/>
            <person name="Xu W."/>
            <person name="Pan J."/>
            <person name="Luo Z.H."/>
            <person name="Li M."/>
        </authorList>
    </citation>
    <scope>NUCLEOTIDE SEQUENCE [LARGE SCALE GENOMIC DNA]</scope>
    <source>
        <strain evidence="9">SpSt-876</strain>
    </source>
</reference>
<comment type="similarity">
    <text evidence="1 7">Belongs to the RecO family.</text>
</comment>
<name>A0A7C6EC33_UNCW3</name>
<evidence type="ECO:0000256" key="4">
    <source>
        <dbReference type="ARBA" id="ARBA00023172"/>
    </source>
</evidence>
<dbReference type="GO" id="GO:0006310">
    <property type="term" value="P:DNA recombination"/>
    <property type="evidence" value="ECO:0007669"/>
    <property type="project" value="UniProtKB-UniRule"/>
</dbReference>
<dbReference type="InterPro" id="IPR012340">
    <property type="entry name" value="NA-bd_OB-fold"/>
</dbReference>
<evidence type="ECO:0000259" key="8">
    <source>
        <dbReference type="Pfam" id="PF11967"/>
    </source>
</evidence>
<evidence type="ECO:0000256" key="1">
    <source>
        <dbReference type="ARBA" id="ARBA00007452"/>
    </source>
</evidence>
<evidence type="ECO:0000313" key="9">
    <source>
        <dbReference type="EMBL" id="HHS52516.1"/>
    </source>
</evidence>
<dbReference type="HAMAP" id="MF_00201">
    <property type="entry name" value="RecO"/>
    <property type="match status" value="1"/>
</dbReference>
<evidence type="ECO:0000256" key="7">
    <source>
        <dbReference type="HAMAP-Rule" id="MF_00201"/>
    </source>
</evidence>
<dbReference type="Pfam" id="PF02565">
    <property type="entry name" value="RecO_C"/>
    <property type="match status" value="1"/>
</dbReference>
<proteinExistence type="inferred from homology"/>
<dbReference type="SUPFAM" id="SSF50249">
    <property type="entry name" value="Nucleic acid-binding proteins"/>
    <property type="match status" value="1"/>
</dbReference>
<dbReference type="PANTHER" id="PTHR33991">
    <property type="entry name" value="DNA REPAIR PROTEIN RECO"/>
    <property type="match status" value="1"/>
</dbReference>
<dbReference type="AlphaFoldDB" id="A0A7C6EC33"/>
<keyword evidence="3 7" id="KW-0227">DNA damage</keyword>
<dbReference type="InterPro" id="IPR003717">
    <property type="entry name" value="RecO"/>
</dbReference>
<protein>
    <recommendedName>
        <fullName evidence="2 7">DNA repair protein RecO</fullName>
    </recommendedName>
    <alternativeName>
        <fullName evidence="6 7">Recombination protein O</fullName>
    </alternativeName>
</protein>
<dbReference type="EMBL" id="DTLI01000157">
    <property type="protein sequence ID" value="HHS52516.1"/>
    <property type="molecule type" value="Genomic_DNA"/>
</dbReference>
<dbReference type="Gene3D" id="2.40.50.140">
    <property type="entry name" value="Nucleic acid-binding proteins"/>
    <property type="match status" value="1"/>
</dbReference>
<dbReference type="SUPFAM" id="SSF57863">
    <property type="entry name" value="ArfGap/RecO-like zinc finger"/>
    <property type="match status" value="1"/>
</dbReference>
<gene>
    <name evidence="7 9" type="primary">recO</name>
    <name evidence="9" type="ORF">ENW73_06595</name>
</gene>
<dbReference type="InterPro" id="IPR037278">
    <property type="entry name" value="ARFGAP/RecO"/>
</dbReference>
<dbReference type="GO" id="GO:0043590">
    <property type="term" value="C:bacterial nucleoid"/>
    <property type="evidence" value="ECO:0007669"/>
    <property type="project" value="TreeGrafter"/>
</dbReference>
<dbReference type="NCBIfam" id="TIGR00613">
    <property type="entry name" value="reco"/>
    <property type="match status" value="1"/>
</dbReference>
<dbReference type="PANTHER" id="PTHR33991:SF1">
    <property type="entry name" value="DNA REPAIR PROTEIN RECO"/>
    <property type="match status" value="1"/>
</dbReference>
<evidence type="ECO:0000256" key="2">
    <source>
        <dbReference type="ARBA" id="ARBA00021310"/>
    </source>
</evidence>
<dbReference type="Gene3D" id="1.20.1440.120">
    <property type="entry name" value="Recombination protein O, C-terminal domain"/>
    <property type="match status" value="1"/>
</dbReference>
<sequence>MAKLLRTEAIALHSIPFAESSKIVTFYTRDFGKLNFLAKGARRPRSKFGAALETFTYAKLILYKPETPKLYILSDAEIIRPFARLQTTAEHYFAGEKIVNFVLRAVDFEEPNARLFNLILKALTTLAETNGITDNLVLAFFLKAASFLGYRPELENCIICRKALAKMPKEIFFANGLGGILCPDCKTKSPEVVCLSQKDVIQLQALLYLPLHRSLNLKHLKPELVTLILQYLNHHLETLDLTDFNQNNVI</sequence>
<evidence type="ECO:0000256" key="3">
    <source>
        <dbReference type="ARBA" id="ARBA00022763"/>
    </source>
</evidence>
<feature type="domain" description="DNA replication/recombination mediator RecO N-terminal" evidence="8">
    <location>
        <begin position="4"/>
        <end position="82"/>
    </location>
</feature>
<comment type="caution">
    <text evidence="9">The sequence shown here is derived from an EMBL/GenBank/DDBJ whole genome shotgun (WGS) entry which is preliminary data.</text>
</comment>
<dbReference type="InterPro" id="IPR042242">
    <property type="entry name" value="RecO_C"/>
</dbReference>
<organism evidence="9">
    <name type="scientific">candidate division WOR-3 bacterium</name>
    <dbReference type="NCBI Taxonomy" id="2052148"/>
    <lineage>
        <taxon>Bacteria</taxon>
        <taxon>Bacteria division WOR-3</taxon>
    </lineage>
</organism>
<dbReference type="InterPro" id="IPR022572">
    <property type="entry name" value="DNA_rep/recomb_RecO_N"/>
</dbReference>
<keyword evidence="5 7" id="KW-0234">DNA repair</keyword>
<comment type="function">
    <text evidence="7">Involved in DNA repair and RecF pathway recombination.</text>
</comment>
<keyword evidence="4 7" id="KW-0233">DNA recombination</keyword>
<dbReference type="Pfam" id="PF11967">
    <property type="entry name" value="RecO_N"/>
    <property type="match status" value="1"/>
</dbReference>
<evidence type="ECO:0000256" key="5">
    <source>
        <dbReference type="ARBA" id="ARBA00023204"/>
    </source>
</evidence>